<dbReference type="Proteomes" id="UP000040453">
    <property type="component" value="Unassembled WGS sequence"/>
</dbReference>
<keyword evidence="3" id="KW-1185">Reference proteome</keyword>
<evidence type="ECO:0000313" key="3">
    <source>
        <dbReference type="Proteomes" id="UP000040453"/>
    </source>
</evidence>
<accession>A0A0A1MXG8</accession>
<dbReference type="InterPro" id="IPR011249">
    <property type="entry name" value="Metalloenz_LuxS/M16"/>
</dbReference>
<dbReference type="GO" id="GO:0046872">
    <property type="term" value="F:metal ion binding"/>
    <property type="evidence" value="ECO:0007669"/>
    <property type="project" value="InterPro"/>
</dbReference>
<sequence>MSVKEIKQVENDINFHMLPNKKHKTITFAVKFRAPLERKTITKRALLPYILKQGTASFPTRKELQEELAELYGAVLSIGGAKKGENHIITFYLEVPNEKFLPDSSSLIERAIQLLHEIVYKPNQEGQGFSPQVFDREKGILRQNIHSIKDDKASYANIRLVDEMCDGEPYSIHAQGYEKDLSSFSNQELFTYYETIRDEEVMDIYVSGDFEADQMLQLLTGQFKRTLKKKESTPFNQEALKRTTDEKELIEEDQIQQAKLNIGYRTNILYRDEKYPALQVFNGMFGGFPSSKLFINVREKNSLAYYAVSRVESHKGLLFVMSGIAPEDYEKALAIIREQKEAMQNGDFTEEELEETKLLIINQLKETLDHAQGMIEFMYQQEVGHKEMPVDELFEGIRQVTKEQVIEVANQVQEAMVYLLTSEGGAGHE</sequence>
<dbReference type="AlphaFoldDB" id="A0A0A1MXG8"/>
<dbReference type="Pfam" id="PF05193">
    <property type="entry name" value="Peptidase_M16_C"/>
    <property type="match status" value="1"/>
</dbReference>
<dbReference type="PANTHER" id="PTHR11851:SF186">
    <property type="entry name" value="INACTIVE METALLOPROTEASE YMFF-RELATED"/>
    <property type="match status" value="1"/>
</dbReference>
<dbReference type="EMBL" id="CDGG01000001">
    <property type="protein sequence ID" value="CEI84244.1"/>
    <property type="molecule type" value="Genomic_DNA"/>
</dbReference>
<organism evidence="2 3">
    <name type="scientific">Oceanobacillus oncorhynchi</name>
    <dbReference type="NCBI Taxonomy" id="545501"/>
    <lineage>
        <taxon>Bacteria</taxon>
        <taxon>Bacillati</taxon>
        <taxon>Bacillota</taxon>
        <taxon>Bacilli</taxon>
        <taxon>Bacillales</taxon>
        <taxon>Bacillaceae</taxon>
        <taxon>Oceanobacillus</taxon>
    </lineage>
</organism>
<dbReference type="RefSeq" id="WP_042534936.1">
    <property type="nucleotide sequence ID" value="NZ_CDGG01000001.1"/>
</dbReference>
<evidence type="ECO:0000259" key="1">
    <source>
        <dbReference type="Pfam" id="PF05193"/>
    </source>
</evidence>
<feature type="domain" description="Peptidase M16 C-terminal" evidence="1">
    <location>
        <begin position="184"/>
        <end position="357"/>
    </location>
</feature>
<dbReference type="OrthoDB" id="9762085at2"/>
<reference evidence="2 3" key="1">
    <citation type="submission" date="2014-11" db="EMBL/GenBank/DDBJ databases">
        <authorList>
            <person name="Urmite Genomes Urmite Genomes"/>
        </authorList>
    </citation>
    <scope>NUCLEOTIDE SEQUENCE [LARGE SCALE GENOMIC DNA]</scope>
    <source>
        <strain evidence="2 3">Oc5</strain>
    </source>
</reference>
<gene>
    <name evidence="2" type="ORF">BN997_04188</name>
</gene>
<proteinExistence type="predicted"/>
<dbReference type="Gene3D" id="3.30.830.10">
    <property type="entry name" value="Metalloenzyme, LuxS/M16 peptidase-like"/>
    <property type="match status" value="2"/>
</dbReference>
<dbReference type="STRING" id="545501.BN997_04188"/>
<dbReference type="InterPro" id="IPR050361">
    <property type="entry name" value="MPP/UQCRC_Complex"/>
</dbReference>
<dbReference type="PANTHER" id="PTHR11851">
    <property type="entry name" value="METALLOPROTEASE"/>
    <property type="match status" value="1"/>
</dbReference>
<dbReference type="InterPro" id="IPR007863">
    <property type="entry name" value="Peptidase_M16_C"/>
</dbReference>
<dbReference type="SUPFAM" id="SSF63411">
    <property type="entry name" value="LuxS/MPP-like metallohydrolase"/>
    <property type="match status" value="2"/>
</dbReference>
<dbReference type="NCBIfam" id="NF047422">
    <property type="entry name" value="YfmF_fam"/>
    <property type="match status" value="1"/>
</dbReference>
<evidence type="ECO:0000313" key="2">
    <source>
        <dbReference type="EMBL" id="CEI84244.1"/>
    </source>
</evidence>
<protein>
    <submittedName>
        <fullName evidence="2">Peptidase M16 inactive domain protein</fullName>
    </submittedName>
</protein>
<name>A0A0A1MXG8_9BACI</name>